<reference evidence="2 3" key="1">
    <citation type="submission" date="2021-12" db="EMBL/GenBank/DDBJ databases">
        <title>Genome seq of P8.</title>
        <authorList>
            <person name="Seo T."/>
        </authorList>
    </citation>
    <scope>NUCLEOTIDE SEQUENCE [LARGE SCALE GENOMIC DNA]</scope>
    <source>
        <strain evidence="2 3">P8</strain>
    </source>
</reference>
<dbReference type="Pfam" id="PF04070">
    <property type="entry name" value="DUF378"/>
    <property type="match status" value="1"/>
</dbReference>
<keyword evidence="1" id="KW-0812">Transmembrane</keyword>
<evidence type="ECO:0000256" key="1">
    <source>
        <dbReference type="SAM" id="Phobius"/>
    </source>
</evidence>
<sequence length="85" mass="8722">MTSSDLNPSPALPAGSRTARVTSLVALVLLVIGGLNWALVGLFNLDFVAAVFGPMTLASRIVYVAVGLAALYGLVLLPRMGRGPA</sequence>
<name>A0ABS8XQU7_9BURK</name>
<evidence type="ECO:0000313" key="2">
    <source>
        <dbReference type="EMBL" id="MCE4553123.1"/>
    </source>
</evidence>
<evidence type="ECO:0000313" key="3">
    <source>
        <dbReference type="Proteomes" id="UP001200741"/>
    </source>
</evidence>
<comment type="caution">
    <text evidence="2">The sequence shown here is derived from an EMBL/GenBank/DDBJ whole genome shotgun (WGS) entry which is preliminary data.</text>
</comment>
<gene>
    <name evidence="2" type="ORF">LXT13_01510</name>
</gene>
<dbReference type="RefSeq" id="WP_233369832.1">
    <property type="nucleotide sequence ID" value="NZ_JAJTWU010000001.1"/>
</dbReference>
<accession>A0ABS8XQU7</accession>
<keyword evidence="1" id="KW-0472">Membrane</keyword>
<dbReference type="EMBL" id="JAJTWU010000001">
    <property type="protein sequence ID" value="MCE4553123.1"/>
    <property type="molecule type" value="Genomic_DNA"/>
</dbReference>
<keyword evidence="1" id="KW-1133">Transmembrane helix</keyword>
<feature type="transmembrane region" description="Helical" evidence="1">
    <location>
        <begin position="21"/>
        <end position="45"/>
    </location>
</feature>
<feature type="transmembrane region" description="Helical" evidence="1">
    <location>
        <begin position="57"/>
        <end position="77"/>
    </location>
</feature>
<organism evidence="2 3">
    <name type="scientific">Pelomonas cellulosilytica</name>
    <dbReference type="NCBI Taxonomy" id="2906762"/>
    <lineage>
        <taxon>Bacteria</taxon>
        <taxon>Pseudomonadati</taxon>
        <taxon>Pseudomonadota</taxon>
        <taxon>Betaproteobacteria</taxon>
        <taxon>Burkholderiales</taxon>
        <taxon>Sphaerotilaceae</taxon>
        <taxon>Roseateles</taxon>
    </lineage>
</organism>
<keyword evidence="3" id="KW-1185">Reference proteome</keyword>
<dbReference type="PANTHER" id="PTHR37304">
    <property type="entry name" value="MEMBRANE PROTEIN-RELATED"/>
    <property type="match status" value="1"/>
</dbReference>
<dbReference type="PANTHER" id="PTHR37304:SF1">
    <property type="entry name" value="MEMBRANE PROTEIN"/>
    <property type="match status" value="1"/>
</dbReference>
<protein>
    <submittedName>
        <fullName evidence="2">DUF378 domain-containing protein</fullName>
    </submittedName>
</protein>
<dbReference type="Proteomes" id="UP001200741">
    <property type="component" value="Unassembled WGS sequence"/>
</dbReference>
<proteinExistence type="predicted"/>
<dbReference type="InterPro" id="IPR007211">
    <property type="entry name" value="DUF378"/>
</dbReference>